<gene>
    <name evidence="1" type="ordered locus">swp_4570</name>
</gene>
<protein>
    <submittedName>
        <fullName evidence="1">Uncharacterized protein</fullName>
    </submittedName>
</protein>
<dbReference type="Proteomes" id="UP000000753">
    <property type="component" value="Chromosome"/>
</dbReference>
<dbReference type="KEGG" id="swp:swp_4570"/>
<accession>B8CUL9</accession>
<dbReference type="STRING" id="225849.swp_4570"/>
<evidence type="ECO:0000313" key="2">
    <source>
        <dbReference type="Proteomes" id="UP000000753"/>
    </source>
</evidence>
<dbReference type="AlphaFoldDB" id="B8CUL9"/>
<sequence>MNSQIEHKITEEQQNTTKVSANLFSTYKSAEGHKPALTI</sequence>
<dbReference type="HOGENOM" id="CLU_3316892_0_0_6"/>
<keyword evidence="2" id="KW-1185">Reference proteome</keyword>
<dbReference type="EMBL" id="CP000472">
    <property type="protein sequence ID" value="ACJ31211.1"/>
    <property type="molecule type" value="Genomic_DNA"/>
</dbReference>
<reference evidence="1 2" key="1">
    <citation type="journal article" date="2008" name="PLoS ONE">
        <title>Environmental adaptation: genomic analysis of the piezotolerant and psychrotolerant deep-sea iron reducing bacterium Shewanella piezotolerans WP3.</title>
        <authorList>
            <person name="Wang F."/>
            <person name="Wang J."/>
            <person name="Jian H."/>
            <person name="Zhang B."/>
            <person name="Li S."/>
            <person name="Wang F."/>
            <person name="Zeng X."/>
            <person name="Gao L."/>
            <person name="Bartlett D.H."/>
            <person name="Yu J."/>
            <person name="Hu S."/>
            <person name="Xiao X."/>
        </authorList>
    </citation>
    <scope>NUCLEOTIDE SEQUENCE [LARGE SCALE GENOMIC DNA]</scope>
    <source>
        <strain evidence="2">WP3 / JCM 13877</strain>
    </source>
</reference>
<evidence type="ECO:0000313" key="1">
    <source>
        <dbReference type="EMBL" id="ACJ31211.1"/>
    </source>
</evidence>
<proteinExistence type="predicted"/>
<name>B8CUL9_SHEPW</name>
<organism evidence="1 2">
    <name type="scientific">Shewanella piezotolerans (strain WP3 / JCM 13877)</name>
    <dbReference type="NCBI Taxonomy" id="225849"/>
    <lineage>
        <taxon>Bacteria</taxon>
        <taxon>Pseudomonadati</taxon>
        <taxon>Pseudomonadota</taxon>
        <taxon>Gammaproteobacteria</taxon>
        <taxon>Alteromonadales</taxon>
        <taxon>Shewanellaceae</taxon>
        <taxon>Shewanella</taxon>
    </lineage>
</organism>